<dbReference type="Pfam" id="PF00931">
    <property type="entry name" value="NB-ARC"/>
    <property type="match status" value="1"/>
</dbReference>
<proteinExistence type="predicted"/>
<dbReference type="SUPFAM" id="SSF52540">
    <property type="entry name" value="P-loop containing nucleoside triphosphate hydrolases"/>
    <property type="match status" value="1"/>
</dbReference>
<dbReference type="PANTHER" id="PTHR47691:SF3">
    <property type="entry name" value="HTH-TYPE TRANSCRIPTIONAL REGULATOR RV0890C-RELATED"/>
    <property type="match status" value="1"/>
</dbReference>
<feature type="domain" description="HTH luxR-type" evidence="1">
    <location>
        <begin position="690"/>
        <end position="755"/>
    </location>
</feature>
<dbReference type="PRINTS" id="PR00038">
    <property type="entry name" value="HTHLUXR"/>
</dbReference>
<dbReference type="PANTHER" id="PTHR47691">
    <property type="entry name" value="REGULATOR-RELATED"/>
    <property type="match status" value="1"/>
</dbReference>
<dbReference type="Gene3D" id="3.40.50.300">
    <property type="entry name" value="P-loop containing nucleotide triphosphate hydrolases"/>
    <property type="match status" value="1"/>
</dbReference>
<organism evidence="2 3">
    <name type="scientific">Kibdelosporangium banguiense</name>
    <dbReference type="NCBI Taxonomy" id="1365924"/>
    <lineage>
        <taxon>Bacteria</taxon>
        <taxon>Bacillati</taxon>
        <taxon>Actinomycetota</taxon>
        <taxon>Actinomycetes</taxon>
        <taxon>Pseudonocardiales</taxon>
        <taxon>Pseudonocardiaceae</taxon>
        <taxon>Kibdelosporangium</taxon>
    </lineage>
</organism>
<dbReference type="InterPro" id="IPR002182">
    <property type="entry name" value="NB-ARC"/>
</dbReference>
<dbReference type="SMART" id="SM00421">
    <property type="entry name" value="HTH_LUXR"/>
    <property type="match status" value="1"/>
</dbReference>
<comment type="caution">
    <text evidence="2">The sequence shown here is derived from an EMBL/GenBank/DDBJ whole genome shotgun (WGS) entry which is preliminary data.</text>
</comment>
<dbReference type="InterPro" id="IPR016032">
    <property type="entry name" value="Sig_transdc_resp-reg_C-effctor"/>
</dbReference>
<dbReference type="CDD" id="cd06170">
    <property type="entry name" value="LuxR_C_like"/>
    <property type="match status" value="1"/>
</dbReference>
<name>A0ABS4TRA5_9PSEU</name>
<dbReference type="PRINTS" id="PR00364">
    <property type="entry name" value="DISEASERSIST"/>
</dbReference>
<sequence>MHLPTCLPTETTTFVGRRAELVEARTLLAANRLLTLTGPGGVGKTRLALRIARQISRTFPDGVRLVEVDTVHDNGLLMQTVATALGLRDIGEDALDRVLEFLRDKSMLLVLDNCEHLGTACGVLVAQILAVAPAVRVLATSRHVLGIAGEQLLPVRPLPVPGTTEARQDAVTLFGHRAAQAHPDFVARRADRDTIAGICRRLDGMPLAIELAAAQVRNLSPKEILDRLDDRFVLLADHSCAVPSRQQTLAATVEWSYDLCSPAEQRLWERLSVFRGGFTLAAAETVGAETTDLAGNLLDSLAGLVNKSIVARDSESRTVTRYRMLETIREFGSDKLAQSGMASEAGRRHRDYFLAQTEQWAAAWFGPDQLAVAARTRAEHANIRSALRFSLQDPQETLAGARLAVTLDYYWTNCGFFGEARWWMDRVLPIGGLPAGIRLKALWLSAYAALGLGEAARALDESAQAEDLARQSGGPDELALVLATRAFVLGVFTGDPVAADACYVEAIENFSSASAMNGYLILTHAGRAMVAGLAGGHERAADSARTAIRLAEAHGELCYRSYGLYGLALAEWRLGNWSEAAGRALDSLRLKLQFNDVNGLAHTLELLAWTASSAGDAKRAAHLLGVASRVWSWTGSKPLLGSEYWLIPHRACESSARAALGERAFQAAFDEGMAHSPDLSHAIAHVLGEQPAPEPILTMRESQVAELVTEGVTNKAIATRLMIAPGTVQAHMANILGKLGLSSRSQIASWVVQHKSI</sequence>
<evidence type="ECO:0000259" key="1">
    <source>
        <dbReference type="PROSITE" id="PS50043"/>
    </source>
</evidence>
<dbReference type="InterPro" id="IPR003593">
    <property type="entry name" value="AAA+_ATPase"/>
</dbReference>
<dbReference type="SMART" id="SM00382">
    <property type="entry name" value="AAA"/>
    <property type="match status" value="1"/>
</dbReference>
<gene>
    <name evidence="2" type="ORF">JOF56_007325</name>
</gene>
<protein>
    <submittedName>
        <fullName evidence="2">Non-specific serine/threonine protein kinase</fullName>
        <ecNumber evidence="2">2.7.11.1</ecNumber>
    </submittedName>
</protein>
<reference evidence="2 3" key="1">
    <citation type="submission" date="2021-03" db="EMBL/GenBank/DDBJ databases">
        <title>Sequencing the genomes of 1000 actinobacteria strains.</title>
        <authorList>
            <person name="Klenk H.-P."/>
        </authorList>
    </citation>
    <scope>NUCLEOTIDE SEQUENCE [LARGE SCALE GENOMIC DNA]</scope>
    <source>
        <strain evidence="2 3">DSM 46670</strain>
    </source>
</reference>
<keyword evidence="2" id="KW-0418">Kinase</keyword>
<dbReference type="Proteomes" id="UP001519332">
    <property type="component" value="Unassembled WGS sequence"/>
</dbReference>
<keyword evidence="2" id="KW-0808">Transferase</keyword>
<dbReference type="InterPro" id="IPR011990">
    <property type="entry name" value="TPR-like_helical_dom_sf"/>
</dbReference>
<dbReference type="SUPFAM" id="SSF48452">
    <property type="entry name" value="TPR-like"/>
    <property type="match status" value="1"/>
</dbReference>
<dbReference type="InterPro" id="IPR000792">
    <property type="entry name" value="Tscrpt_reg_LuxR_C"/>
</dbReference>
<dbReference type="EC" id="2.7.11.1" evidence="2"/>
<dbReference type="EMBL" id="JAGINW010000001">
    <property type="protein sequence ID" value="MBP2326940.1"/>
    <property type="molecule type" value="Genomic_DNA"/>
</dbReference>
<dbReference type="GO" id="GO:0004674">
    <property type="term" value="F:protein serine/threonine kinase activity"/>
    <property type="evidence" value="ECO:0007669"/>
    <property type="project" value="UniProtKB-KW"/>
</dbReference>
<dbReference type="InterPro" id="IPR027417">
    <property type="entry name" value="P-loop_NTPase"/>
</dbReference>
<evidence type="ECO:0000313" key="2">
    <source>
        <dbReference type="EMBL" id="MBP2326940.1"/>
    </source>
</evidence>
<accession>A0ABS4TRA5</accession>
<keyword evidence="2" id="KW-0723">Serine/threonine-protein kinase</keyword>
<dbReference type="InterPro" id="IPR058852">
    <property type="entry name" value="HTH_77"/>
</dbReference>
<dbReference type="RefSeq" id="WP_209643947.1">
    <property type="nucleotide sequence ID" value="NZ_JAGINW010000001.1"/>
</dbReference>
<dbReference type="PROSITE" id="PS50043">
    <property type="entry name" value="HTH_LUXR_2"/>
    <property type="match status" value="1"/>
</dbReference>
<dbReference type="Gene3D" id="1.10.10.10">
    <property type="entry name" value="Winged helix-like DNA-binding domain superfamily/Winged helix DNA-binding domain"/>
    <property type="match status" value="1"/>
</dbReference>
<dbReference type="InterPro" id="IPR036388">
    <property type="entry name" value="WH-like_DNA-bd_sf"/>
</dbReference>
<evidence type="ECO:0000313" key="3">
    <source>
        <dbReference type="Proteomes" id="UP001519332"/>
    </source>
</evidence>
<dbReference type="PROSITE" id="PS00622">
    <property type="entry name" value="HTH_LUXR_1"/>
    <property type="match status" value="1"/>
</dbReference>
<dbReference type="Gene3D" id="1.25.40.10">
    <property type="entry name" value="Tetratricopeptide repeat domain"/>
    <property type="match status" value="1"/>
</dbReference>
<dbReference type="Pfam" id="PF00196">
    <property type="entry name" value="GerE"/>
    <property type="match status" value="1"/>
</dbReference>
<keyword evidence="3" id="KW-1185">Reference proteome</keyword>
<dbReference type="SUPFAM" id="SSF46894">
    <property type="entry name" value="C-terminal effector domain of the bipartite response regulators"/>
    <property type="match status" value="1"/>
</dbReference>
<dbReference type="Pfam" id="PF25872">
    <property type="entry name" value="HTH_77"/>
    <property type="match status" value="1"/>
</dbReference>